<keyword evidence="5" id="KW-1185">Reference proteome</keyword>
<dbReference type="CDD" id="cd16025">
    <property type="entry name" value="PAS_like"/>
    <property type="match status" value="1"/>
</dbReference>
<dbReference type="InterPro" id="IPR013320">
    <property type="entry name" value="ConA-like_dom_sf"/>
</dbReference>
<protein>
    <submittedName>
        <fullName evidence="4">Arylsulfatase</fullName>
    </submittedName>
</protein>
<comment type="similarity">
    <text evidence="1">Belongs to the sulfatase family.</text>
</comment>
<dbReference type="SUPFAM" id="SSF53649">
    <property type="entry name" value="Alkaline phosphatase-like"/>
    <property type="match status" value="1"/>
</dbReference>
<reference evidence="4 5" key="1">
    <citation type="submission" date="2012-09" db="EMBL/GenBank/DDBJ databases">
        <title>Genome Sequence of alkane-degrading Bacterium Alcanivorax sp. 6-D-6.</title>
        <authorList>
            <person name="Lai Q."/>
            <person name="Shao Z."/>
        </authorList>
    </citation>
    <scope>NUCLEOTIDE SEQUENCE [LARGE SCALE GENOMIC DNA]</scope>
    <source>
        <strain evidence="4 5">6-D-6</strain>
    </source>
</reference>
<organism evidence="4 5">
    <name type="scientific">Alcanivorax xiamenensis</name>
    <dbReference type="NCBI Taxonomy" id="1177156"/>
    <lineage>
        <taxon>Bacteria</taxon>
        <taxon>Pseudomonadati</taxon>
        <taxon>Pseudomonadota</taxon>
        <taxon>Gammaproteobacteria</taxon>
        <taxon>Oceanospirillales</taxon>
        <taxon>Alcanivoracaceae</taxon>
        <taxon>Alcanivorax</taxon>
    </lineage>
</organism>
<dbReference type="Pfam" id="PF00884">
    <property type="entry name" value="Sulfatase"/>
    <property type="match status" value="1"/>
</dbReference>
<name>A0ABQ6Y2U8_9GAMM</name>
<proteinExistence type="inferred from homology"/>
<dbReference type="EMBL" id="AQPF01000069">
    <property type="protein sequence ID" value="KAF0802397.1"/>
    <property type="molecule type" value="Genomic_DNA"/>
</dbReference>
<gene>
    <name evidence="4" type="ORF">A6D6_04036</name>
</gene>
<dbReference type="Gene3D" id="3.30.1120.10">
    <property type="match status" value="1"/>
</dbReference>
<feature type="region of interest" description="Disordered" evidence="2">
    <location>
        <begin position="1"/>
        <end position="31"/>
    </location>
</feature>
<evidence type="ECO:0000256" key="2">
    <source>
        <dbReference type="SAM" id="MobiDB-lite"/>
    </source>
</evidence>
<evidence type="ECO:0000256" key="1">
    <source>
        <dbReference type="ARBA" id="ARBA00008779"/>
    </source>
</evidence>
<comment type="caution">
    <text evidence="4">The sequence shown here is derived from an EMBL/GenBank/DDBJ whole genome shotgun (WGS) entry which is preliminary data.</text>
</comment>
<evidence type="ECO:0000259" key="3">
    <source>
        <dbReference type="Pfam" id="PF00884"/>
    </source>
</evidence>
<dbReference type="InterPro" id="IPR050738">
    <property type="entry name" value="Sulfatase"/>
</dbReference>
<sequence length="757" mass="83881">MSFRHPAEPDFPGKIGRTVADSEPSWPEPRMPQGAPNIVLVVLDDAGFSHLGCYGSSIATPHIDRLAGEGLRYTGFHTTALCSATRTCLLSGRNHHAAGIRAISNFDTGYPNTRGAIPANAALLPAILRDAGYATFATGKWHLAPMRECSAAGPFTNWPLQKGFDRFYGFMQGETDQFYPELTYDNHFVEPPRSPEQGYHVSEDIVDRSLDFIRDSVSLVPEKPWLLYLAMGAMHAPHQAPREYLDKYRGKFDHGWEKERERWFERQKALGIIPPDTTLAPQNPGVPDWDTLPEDHQRFASRLQEAFAAMLEHTDAQIGRLMAGLAELGQDQNTLFVLISDNGASQEGGATGTLDEMRYFNGMKEDVATAVKRLDDIGTPRSHSNIPWGWAQAGNTPLKWYKQNTHGGGVRDPLILHWPGKLGKPGEIRHTFCHAVDIAPTLLDLIGLPMPETVAGVPQMPLHGVSLKATLEADVRVPRAAQYFEMLGHRAIWADGWKAVTHHRRGSDYDTEAWELYNLDEDFSESNDLAHSEPEKLERLKALWWHEAEKNGVLPLDDRKAGDLFRGSRRKGVPTGRKRFVYYPPVSHIVSDACPPVYKGFTLTVELPDHPERGDGVLVSRGTINSGFVLYIQGGKAHFDHNGFHDHTHLVSEQVLTPGEHTLAVTITRREDGGGDVTLALDGEIQASGSIPRLLVMLSSIGMDFGRCLSPVTEGYNAPFPYPGRIKRVIFDLPSGGNSTLDQDADKANQRAIMSQQ</sequence>
<dbReference type="PANTHER" id="PTHR42693">
    <property type="entry name" value="ARYLSULFATASE FAMILY MEMBER"/>
    <property type="match status" value="1"/>
</dbReference>
<dbReference type="Proteomes" id="UP000771797">
    <property type="component" value="Unassembled WGS sequence"/>
</dbReference>
<accession>A0ABQ6Y2U8</accession>
<evidence type="ECO:0000313" key="5">
    <source>
        <dbReference type="Proteomes" id="UP000771797"/>
    </source>
</evidence>
<dbReference type="PANTHER" id="PTHR42693:SF43">
    <property type="entry name" value="BLL2667 PROTEIN"/>
    <property type="match status" value="1"/>
</dbReference>
<feature type="domain" description="Sulfatase N-terminal" evidence="3">
    <location>
        <begin position="36"/>
        <end position="447"/>
    </location>
</feature>
<dbReference type="Gene3D" id="3.40.720.10">
    <property type="entry name" value="Alkaline Phosphatase, subunit A"/>
    <property type="match status" value="1"/>
</dbReference>
<dbReference type="InterPro" id="IPR017850">
    <property type="entry name" value="Alkaline_phosphatase_core_sf"/>
</dbReference>
<evidence type="ECO:0000313" key="4">
    <source>
        <dbReference type="EMBL" id="KAF0802397.1"/>
    </source>
</evidence>
<dbReference type="SUPFAM" id="SSF49899">
    <property type="entry name" value="Concanavalin A-like lectins/glucanases"/>
    <property type="match status" value="1"/>
</dbReference>
<dbReference type="InterPro" id="IPR000917">
    <property type="entry name" value="Sulfatase_N"/>
</dbReference>
<dbReference type="RefSeq" id="WP_159661715.1">
    <property type="nucleotide sequence ID" value="NZ_AQPF01000069.1"/>
</dbReference>